<proteinExistence type="predicted"/>
<dbReference type="AlphaFoldDB" id="A0AAJ0CFL3"/>
<reference evidence="1" key="1">
    <citation type="submission" date="2023-06" db="EMBL/GenBank/DDBJ databases">
        <title>Conoideocrella luteorostrata (Hypocreales: Clavicipitaceae), a potential biocontrol fungus for elongate hemlock scale in United States Christmas tree production areas.</title>
        <authorList>
            <person name="Barrett H."/>
            <person name="Lovett B."/>
            <person name="Macias A.M."/>
            <person name="Stajich J.E."/>
            <person name="Kasson M.T."/>
        </authorList>
    </citation>
    <scope>NUCLEOTIDE SEQUENCE</scope>
    <source>
        <strain evidence="1">ARSEF 14590</strain>
    </source>
</reference>
<comment type="caution">
    <text evidence="1">The sequence shown here is derived from an EMBL/GenBank/DDBJ whole genome shotgun (WGS) entry which is preliminary data.</text>
</comment>
<protein>
    <recommendedName>
        <fullName evidence="3">Fucose-specific lectin</fullName>
    </recommendedName>
</protein>
<dbReference type="Gene3D" id="2.120.10.70">
    <property type="entry name" value="Fucose-specific lectin"/>
    <property type="match status" value="1"/>
</dbReference>
<name>A0AAJ0CFL3_9HYPO</name>
<keyword evidence="2" id="KW-1185">Reference proteome</keyword>
<evidence type="ECO:0000313" key="2">
    <source>
        <dbReference type="Proteomes" id="UP001251528"/>
    </source>
</evidence>
<sequence length="300" mass="33417">MSGVTSIINPGKPTEVLLFSTNNKLYVSLSAKKTTDSKDTVATLGTSDASDNGPMMKNSALASLPREELLTVYGVETKTTNNGTTTNTVAEICLISPVYQPLGLYSEETYGRIATTLRPDDDGTYSAFLYYRKKGELGTIYEYPLWEQDPDEHVLTPNKVGDETFLTTYYDTKKSARHIIFQDKDGSIHDYDITEDSRVRLTNTTDAINPTPLAAAWRADTSMVYLYYSVKEQEKYKLRRVTRSDEGIWNKPSFLKKTADMSATTQVSATPTTNGCHVFYEGAKGGYQHYIDKGSVSNKD</sequence>
<organism evidence="1 2">
    <name type="scientific">Conoideocrella luteorostrata</name>
    <dbReference type="NCBI Taxonomy" id="1105319"/>
    <lineage>
        <taxon>Eukaryota</taxon>
        <taxon>Fungi</taxon>
        <taxon>Dikarya</taxon>
        <taxon>Ascomycota</taxon>
        <taxon>Pezizomycotina</taxon>
        <taxon>Sordariomycetes</taxon>
        <taxon>Hypocreomycetidae</taxon>
        <taxon>Hypocreales</taxon>
        <taxon>Clavicipitaceae</taxon>
        <taxon>Conoideocrella</taxon>
    </lineage>
</organism>
<gene>
    <name evidence="1" type="ORF">QQS21_010225</name>
</gene>
<accession>A0AAJ0CFL3</accession>
<evidence type="ECO:0000313" key="1">
    <source>
        <dbReference type="EMBL" id="KAK2592089.1"/>
    </source>
</evidence>
<evidence type="ECO:0008006" key="3">
    <source>
        <dbReference type="Google" id="ProtNLM"/>
    </source>
</evidence>
<dbReference type="EMBL" id="JASWJB010000289">
    <property type="protein sequence ID" value="KAK2592089.1"/>
    <property type="molecule type" value="Genomic_DNA"/>
</dbReference>
<dbReference type="Proteomes" id="UP001251528">
    <property type="component" value="Unassembled WGS sequence"/>
</dbReference>